<dbReference type="InterPro" id="IPR046947">
    <property type="entry name" value="LytR-like"/>
</dbReference>
<dbReference type="GO" id="GO:0000156">
    <property type="term" value="F:phosphorelay response regulator activity"/>
    <property type="evidence" value="ECO:0007669"/>
    <property type="project" value="InterPro"/>
</dbReference>
<gene>
    <name evidence="2" type="ORF">H9Q80_09250</name>
</gene>
<proteinExistence type="predicted"/>
<dbReference type="GO" id="GO:0003677">
    <property type="term" value="F:DNA binding"/>
    <property type="evidence" value="ECO:0007669"/>
    <property type="project" value="InterPro"/>
</dbReference>
<dbReference type="PANTHER" id="PTHR37299">
    <property type="entry name" value="TRANSCRIPTIONAL REGULATOR-RELATED"/>
    <property type="match status" value="1"/>
</dbReference>
<accession>A0A7G9GTG5</accession>
<reference evidence="2 3" key="1">
    <citation type="submission" date="2020-08" db="EMBL/GenBank/DDBJ databases">
        <authorList>
            <person name="Liu C."/>
            <person name="Sun Q."/>
        </authorList>
    </citation>
    <scope>NUCLEOTIDE SEQUENCE [LARGE SCALE GENOMIC DNA]</scope>
    <source>
        <strain evidence="2 3">NSJ-61</strain>
    </source>
</reference>
<keyword evidence="3" id="KW-1185">Reference proteome</keyword>
<dbReference type="AlphaFoldDB" id="A0A7G9GTG5"/>
<evidence type="ECO:0000313" key="3">
    <source>
        <dbReference type="Proteomes" id="UP000515856"/>
    </source>
</evidence>
<organism evidence="2 3">
    <name type="scientific">[Eubacterium] hominis</name>
    <dbReference type="NCBI Taxonomy" id="2764325"/>
    <lineage>
        <taxon>Bacteria</taxon>
        <taxon>Bacillati</taxon>
        <taxon>Bacillota</taxon>
        <taxon>Erysipelotrichia</taxon>
        <taxon>Erysipelotrichales</taxon>
        <taxon>Erysipelotrichaceae</taxon>
        <taxon>Amedibacillus</taxon>
    </lineage>
</organism>
<dbReference type="EMBL" id="CP060636">
    <property type="protein sequence ID" value="QNM14097.1"/>
    <property type="molecule type" value="Genomic_DNA"/>
</dbReference>
<dbReference type="PANTHER" id="PTHR37299:SF1">
    <property type="entry name" value="STAGE 0 SPORULATION PROTEIN A HOMOLOG"/>
    <property type="match status" value="1"/>
</dbReference>
<dbReference type="Gene3D" id="2.40.50.1020">
    <property type="entry name" value="LytTr DNA-binding domain"/>
    <property type="match status" value="1"/>
</dbReference>
<dbReference type="Pfam" id="PF04397">
    <property type="entry name" value="LytTR"/>
    <property type="match status" value="1"/>
</dbReference>
<name>A0A7G9GTG5_9FIRM</name>
<dbReference type="InterPro" id="IPR007492">
    <property type="entry name" value="LytTR_DNA-bd_dom"/>
</dbReference>
<evidence type="ECO:0000313" key="2">
    <source>
        <dbReference type="EMBL" id="QNM14097.1"/>
    </source>
</evidence>
<protein>
    <submittedName>
        <fullName evidence="2">LytTR family transcriptional regulator</fullName>
    </submittedName>
</protein>
<dbReference type="RefSeq" id="WP_117518289.1">
    <property type="nucleotide sequence ID" value="NZ_CP060636.1"/>
</dbReference>
<feature type="domain" description="HTH LytTR-type" evidence="1">
    <location>
        <begin position="120"/>
        <end position="212"/>
    </location>
</feature>
<dbReference type="Proteomes" id="UP000515856">
    <property type="component" value="Chromosome"/>
</dbReference>
<dbReference type="KEGG" id="ehn:H9Q80_09250"/>
<sequence>MFTIRIWCDHKERYQQMRKIISSIEIFRVLDSDKRCDVLLVDIADTTHTPNQVLPILEKLNGKTIYILFADDSAKLLDIMGLYVYQYILHDQIEQRLPSCLESISAFLMNVSTICVHQHGEIMYIKIKEIYDIQYEDGIVYIDMEHERYTTQYTSLEKIKKQLDDSFLFANRNTIIQVGFITAIDAVSITLSNQKKVTLSRRRKKQISDECARRWKK</sequence>
<dbReference type="SMART" id="SM00850">
    <property type="entry name" value="LytTR"/>
    <property type="match status" value="1"/>
</dbReference>
<evidence type="ECO:0000259" key="1">
    <source>
        <dbReference type="SMART" id="SM00850"/>
    </source>
</evidence>